<keyword evidence="6" id="KW-0472">Membrane</keyword>
<dbReference type="GO" id="GO:0003841">
    <property type="term" value="F:1-acylglycerol-3-phosphate O-acyltransferase activity"/>
    <property type="evidence" value="ECO:0007669"/>
    <property type="project" value="TreeGrafter"/>
</dbReference>
<dbReference type="Pfam" id="PF01553">
    <property type="entry name" value="Acyltransferase"/>
    <property type="match status" value="1"/>
</dbReference>
<accession>A0A7S0UQH1</accession>
<dbReference type="SUPFAM" id="SSF69593">
    <property type="entry name" value="Glycerol-3-phosphate (1)-acyltransferase"/>
    <property type="match status" value="1"/>
</dbReference>
<dbReference type="PANTHER" id="PTHR10434:SF64">
    <property type="entry name" value="1-ACYL-SN-GLYCEROL-3-PHOSPHATE ACYLTRANSFERASE-RELATED"/>
    <property type="match status" value="1"/>
</dbReference>
<dbReference type="AlphaFoldDB" id="A0A7S0UQH1"/>
<dbReference type="PANTHER" id="PTHR10434">
    <property type="entry name" value="1-ACYL-SN-GLYCEROL-3-PHOSPHATE ACYLTRANSFERASE"/>
    <property type="match status" value="1"/>
</dbReference>
<gene>
    <name evidence="8" type="ORF">PPAR00522_LOCUS594</name>
</gene>
<evidence type="ECO:0000256" key="4">
    <source>
        <dbReference type="ARBA" id="ARBA00023098"/>
    </source>
</evidence>
<comment type="pathway">
    <text evidence="1">Lipid metabolism.</text>
</comment>
<evidence type="ECO:0000256" key="5">
    <source>
        <dbReference type="ARBA" id="ARBA00023315"/>
    </source>
</evidence>
<feature type="transmembrane region" description="Helical" evidence="6">
    <location>
        <begin position="105"/>
        <end position="127"/>
    </location>
</feature>
<name>A0A7S0UQH1_9CHLO</name>
<dbReference type="SMART" id="SM00563">
    <property type="entry name" value="PlsC"/>
    <property type="match status" value="1"/>
</dbReference>
<feature type="domain" description="Phospholipid/glycerol acyltransferase" evidence="7">
    <location>
        <begin position="76"/>
        <end position="194"/>
    </location>
</feature>
<dbReference type="EMBL" id="HBFM01001086">
    <property type="protein sequence ID" value="CAD8764210.1"/>
    <property type="molecule type" value="Transcribed_RNA"/>
</dbReference>
<keyword evidence="4" id="KW-0443">Lipid metabolism</keyword>
<keyword evidence="6" id="KW-1133">Transmembrane helix</keyword>
<reference evidence="8" key="1">
    <citation type="submission" date="2021-01" db="EMBL/GenBank/DDBJ databases">
        <authorList>
            <person name="Corre E."/>
            <person name="Pelletier E."/>
            <person name="Niang G."/>
            <person name="Scheremetjew M."/>
            <person name="Finn R."/>
            <person name="Kale V."/>
            <person name="Holt S."/>
            <person name="Cochrane G."/>
            <person name="Meng A."/>
            <person name="Brown T."/>
            <person name="Cohen L."/>
        </authorList>
    </citation>
    <scope>NUCLEOTIDE SEQUENCE</scope>
    <source>
        <strain evidence="8">SAG 63-3</strain>
    </source>
</reference>
<dbReference type="CDD" id="cd07989">
    <property type="entry name" value="LPLAT_AGPAT-like"/>
    <property type="match status" value="1"/>
</dbReference>
<dbReference type="GO" id="GO:0006654">
    <property type="term" value="P:phosphatidic acid biosynthetic process"/>
    <property type="evidence" value="ECO:0007669"/>
    <property type="project" value="TreeGrafter"/>
</dbReference>
<evidence type="ECO:0000256" key="6">
    <source>
        <dbReference type="SAM" id="Phobius"/>
    </source>
</evidence>
<evidence type="ECO:0000256" key="3">
    <source>
        <dbReference type="ARBA" id="ARBA00022679"/>
    </source>
</evidence>
<evidence type="ECO:0000256" key="2">
    <source>
        <dbReference type="ARBA" id="ARBA00022516"/>
    </source>
</evidence>
<keyword evidence="2" id="KW-0444">Lipid biosynthesis</keyword>
<evidence type="ECO:0000259" key="7">
    <source>
        <dbReference type="SMART" id="SM00563"/>
    </source>
</evidence>
<proteinExistence type="predicted"/>
<organism evidence="8">
    <name type="scientific">Polytomella parva</name>
    <dbReference type="NCBI Taxonomy" id="51329"/>
    <lineage>
        <taxon>Eukaryota</taxon>
        <taxon>Viridiplantae</taxon>
        <taxon>Chlorophyta</taxon>
        <taxon>core chlorophytes</taxon>
        <taxon>Chlorophyceae</taxon>
        <taxon>CS clade</taxon>
        <taxon>Chlamydomonadales</taxon>
        <taxon>Chlamydomonadaceae</taxon>
        <taxon>Polytomella</taxon>
    </lineage>
</organism>
<sequence>MIVTPLQKFLGFPSFLYSLFIFYWSLPIFSLCHRIKFLKLKGVRNDMLDWAKTLVAFFNVKIYRFGKQSLYKGDACIYLCNHRSWADFFIDCYLTEGRAALMSRWLVYFVFPVFCTSVILLKGIILFKRGSIADKTKFNEWIDEKRASSNIPGVIVYPEGHRSMKLKSLPLKRGMLHYAYGRKIPIQIVISRGKEAIISEKTMSVLFGSTVVFGYSSLIKPTDFEDFESFFSKIQAEWDDLWIQIYSADVGALTPHVQRREEEQTYEYDIKTRLGQLMIVLASFVALALNLLAAWWLISSFFGILLEPLKQVLIASITTWFTISFWRSHV</sequence>
<feature type="transmembrane region" description="Helical" evidence="6">
    <location>
        <begin position="309"/>
        <end position="326"/>
    </location>
</feature>
<evidence type="ECO:0000313" key="8">
    <source>
        <dbReference type="EMBL" id="CAD8764210.1"/>
    </source>
</evidence>
<keyword evidence="6" id="KW-0812">Transmembrane</keyword>
<dbReference type="InterPro" id="IPR002123">
    <property type="entry name" value="Plipid/glycerol_acylTrfase"/>
</dbReference>
<keyword evidence="5" id="KW-0012">Acyltransferase</keyword>
<keyword evidence="3" id="KW-0808">Transferase</keyword>
<evidence type="ECO:0000256" key="1">
    <source>
        <dbReference type="ARBA" id="ARBA00005189"/>
    </source>
</evidence>
<feature type="transmembrane region" description="Helical" evidence="6">
    <location>
        <begin position="15"/>
        <end position="35"/>
    </location>
</feature>
<protein>
    <recommendedName>
        <fullName evidence="7">Phospholipid/glycerol acyltransferase domain-containing protein</fullName>
    </recommendedName>
</protein>
<feature type="transmembrane region" description="Helical" evidence="6">
    <location>
        <begin position="277"/>
        <end position="297"/>
    </location>
</feature>